<dbReference type="GO" id="GO:0008757">
    <property type="term" value="F:S-adenosylmethionine-dependent methyltransferase activity"/>
    <property type="evidence" value="ECO:0007669"/>
    <property type="project" value="InterPro"/>
</dbReference>
<dbReference type="InterPro" id="IPR013216">
    <property type="entry name" value="Methyltransf_11"/>
</dbReference>
<reference evidence="2 3" key="1">
    <citation type="journal article" date="2012" name="J. Bacteriol.">
        <title>Genome Sequence of "Candidatus Nitrosoarchaeum limnia" BG20, a Low-Salinity Ammonia-Oxidizing Archaeon from the San Francisco Bay Estuary.</title>
        <authorList>
            <person name="Mosier A.C."/>
            <person name="Allen E.E."/>
            <person name="Kim M."/>
            <person name="Ferriera S."/>
            <person name="Francis C.A."/>
        </authorList>
    </citation>
    <scope>NUCLEOTIDE SEQUENCE [LARGE SCALE GENOMIC DNA]</scope>
    <source>
        <strain evidence="2 3">BG20</strain>
    </source>
</reference>
<evidence type="ECO:0000259" key="1">
    <source>
        <dbReference type="Pfam" id="PF08241"/>
    </source>
</evidence>
<comment type="caution">
    <text evidence="2">The sequence shown here is derived from an EMBL/GenBank/DDBJ whole genome shotgun (WGS) entry which is preliminary data.</text>
</comment>
<proteinExistence type="predicted"/>
<evidence type="ECO:0000313" key="3">
    <source>
        <dbReference type="Proteomes" id="UP000014065"/>
    </source>
</evidence>
<accession>S2E332</accession>
<dbReference type="OrthoDB" id="6467at2157"/>
<dbReference type="AlphaFoldDB" id="S2E332"/>
<organism evidence="2 3">
    <name type="scientific">Candidatus Nitrosarchaeum limnium BG20</name>
    <dbReference type="NCBI Taxonomy" id="859192"/>
    <lineage>
        <taxon>Archaea</taxon>
        <taxon>Nitrososphaerota</taxon>
        <taxon>Nitrososphaeria</taxon>
        <taxon>Nitrosopumilales</taxon>
        <taxon>Nitrosopumilaceae</taxon>
        <taxon>Nitrosarchaeum</taxon>
    </lineage>
</organism>
<gene>
    <name evidence="2" type="ORF">BG20_I0177</name>
</gene>
<protein>
    <submittedName>
        <fullName evidence="2">Methyltransferase domain protein</fullName>
    </submittedName>
</protein>
<sequence>MKPTLTEYLVCPTCQKFFTIKITKKSKEEIIEGYLICANKHKFKITDGIPRFVTDLTKDFVKTEDAFSSKWKIYHKSYHEKKWFEFQRNWFLERFQWKTLDNFNKFLLTKHYILDAGTGLGNSANFLSTNKQALVFAIDASESVNFAYKKYGSAANIHFLQADLRQLPFKKNFFDYVYSDQVLHHTKNTETSFKYLTKFLKKAGHISIYVYNKKAPIREFADDYIRSKTTKMSVSDCVEFSKDMTILGKSLSGLNKKITIPRDIKLLNIKAGTYDVQRFIYWHFLKCFWAEDGDFERSVGVNFDWYYPKFAYRHTPDEVQKWYRDAKLKITSFKEIESGISVTGIKH</sequence>
<keyword evidence="2" id="KW-0808">Transferase</keyword>
<dbReference type="GO" id="GO:0032259">
    <property type="term" value="P:methylation"/>
    <property type="evidence" value="ECO:0007669"/>
    <property type="project" value="UniProtKB-KW"/>
</dbReference>
<dbReference type="EMBL" id="AHJG01000197">
    <property type="protein sequence ID" value="EPA05228.1"/>
    <property type="molecule type" value="Genomic_DNA"/>
</dbReference>
<dbReference type="PANTHER" id="PTHR43861">
    <property type="entry name" value="TRANS-ACONITATE 2-METHYLTRANSFERASE-RELATED"/>
    <property type="match status" value="1"/>
</dbReference>
<keyword evidence="3" id="KW-1185">Reference proteome</keyword>
<dbReference type="Pfam" id="PF08241">
    <property type="entry name" value="Methyltransf_11"/>
    <property type="match status" value="1"/>
</dbReference>
<dbReference type="SUPFAM" id="SSF53335">
    <property type="entry name" value="S-adenosyl-L-methionine-dependent methyltransferases"/>
    <property type="match status" value="1"/>
</dbReference>
<feature type="domain" description="Methyltransferase type 11" evidence="1">
    <location>
        <begin position="114"/>
        <end position="207"/>
    </location>
</feature>
<dbReference type="Gene3D" id="3.40.50.150">
    <property type="entry name" value="Vaccinia Virus protein VP39"/>
    <property type="match status" value="1"/>
</dbReference>
<evidence type="ECO:0000313" key="2">
    <source>
        <dbReference type="EMBL" id="EPA05228.1"/>
    </source>
</evidence>
<name>S2E332_9ARCH</name>
<dbReference type="Proteomes" id="UP000014065">
    <property type="component" value="Unassembled WGS sequence"/>
</dbReference>
<dbReference type="SUPFAM" id="SSF158997">
    <property type="entry name" value="Trm112p-like"/>
    <property type="match status" value="1"/>
</dbReference>
<dbReference type="InterPro" id="IPR029063">
    <property type="entry name" value="SAM-dependent_MTases_sf"/>
</dbReference>
<dbReference type="CDD" id="cd02440">
    <property type="entry name" value="AdoMet_MTases"/>
    <property type="match status" value="1"/>
</dbReference>
<keyword evidence="2" id="KW-0489">Methyltransferase</keyword>
<dbReference type="RefSeq" id="WP_010192778.1">
    <property type="nucleotide sequence ID" value="NZ_AHJG01000197.1"/>
</dbReference>